<dbReference type="PANTHER" id="PTHR33284">
    <property type="entry name" value="RIBOSOMAL PROTEIN L25/GLN-TRNA SYNTHETASE, ANTI-CODON-BINDING DOMAIN-CONTAINING PROTEIN"/>
    <property type="match status" value="1"/>
</dbReference>
<feature type="domain" description="Large ribosomal subunit protein bL25 beta" evidence="8">
    <location>
        <begin position="99"/>
        <end position="181"/>
    </location>
</feature>
<comment type="caution">
    <text evidence="9">The sequence shown here is derived from an EMBL/GenBank/DDBJ whole genome shotgun (WGS) entry which is preliminary data.</text>
</comment>
<dbReference type="HAMAP" id="MF_01334">
    <property type="entry name" value="Ribosomal_bL25_CTC"/>
    <property type="match status" value="1"/>
</dbReference>
<keyword evidence="1 5" id="KW-0699">rRNA-binding</keyword>
<keyword evidence="4 5" id="KW-0687">Ribonucleoprotein</keyword>
<dbReference type="GO" id="GO:0003735">
    <property type="term" value="F:structural constituent of ribosome"/>
    <property type="evidence" value="ECO:0007669"/>
    <property type="project" value="InterPro"/>
</dbReference>
<evidence type="ECO:0000256" key="2">
    <source>
        <dbReference type="ARBA" id="ARBA00022884"/>
    </source>
</evidence>
<protein>
    <recommendedName>
        <fullName evidence="5">Large ribosomal subunit protein bL25</fullName>
    </recommendedName>
    <alternativeName>
        <fullName evidence="5">General stress protein CTC</fullName>
    </alternativeName>
</protein>
<dbReference type="Pfam" id="PF01386">
    <property type="entry name" value="Ribosomal_L25p"/>
    <property type="match status" value="1"/>
</dbReference>
<dbReference type="InterPro" id="IPR001021">
    <property type="entry name" value="Ribosomal_bL25_long"/>
</dbReference>
<feature type="region of interest" description="Disordered" evidence="6">
    <location>
        <begin position="183"/>
        <end position="207"/>
    </location>
</feature>
<feature type="domain" description="Large ribosomal subunit protein bL25 L25" evidence="7">
    <location>
        <begin position="5"/>
        <end position="91"/>
    </location>
</feature>
<dbReference type="InterPro" id="IPR020057">
    <property type="entry name" value="Ribosomal_bL25_b-dom"/>
</dbReference>
<sequence>MSTVLQASVRKTGVRSELTQLRKGGKLPAVIYGYNIENTPIAIDYKEVAKEVQKRGSTSIFDIEVEGKKLKALINEVQRCPLKGQVLHVDFLSVNMDEEVEVDVPIHAVGEAIGVKEGGVLTQILSTLKIKVKPAELPEKIEVDVSELGIGDTLFVSDFRERLNFNIIEGDDVTVFTVTSPATARDAGQGDNDNQDMKATEAPESQA</sequence>
<evidence type="ECO:0000256" key="6">
    <source>
        <dbReference type="SAM" id="MobiDB-lite"/>
    </source>
</evidence>
<dbReference type="Proteomes" id="UP000557217">
    <property type="component" value="Unassembled WGS sequence"/>
</dbReference>
<dbReference type="InterPro" id="IPR020056">
    <property type="entry name" value="Rbsml_bL25/Gln-tRNA_synth_N"/>
</dbReference>
<reference evidence="9 10" key="1">
    <citation type="submission" date="2020-08" db="EMBL/GenBank/DDBJ databases">
        <title>Genomic Encyclopedia of Type Strains, Phase IV (KMG-IV): sequencing the most valuable type-strain genomes for metagenomic binning, comparative biology and taxonomic classification.</title>
        <authorList>
            <person name="Goeker M."/>
        </authorList>
    </citation>
    <scope>NUCLEOTIDE SEQUENCE [LARGE SCALE GENOMIC DNA]</scope>
    <source>
        <strain evidence="9 10">DSM 10633</strain>
    </source>
</reference>
<dbReference type="InterPro" id="IPR029751">
    <property type="entry name" value="Ribosomal_L25_dom"/>
</dbReference>
<proteinExistence type="inferred from homology"/>
<evidence type="ECO:0000256" key="5">
    <source>
        <dbReference type="HAMAP-Rule" id="MF_01334"/>
    </source>
</evidence>
<dbReference type="AlphaFoldDB" id="A0A840Q3B4"/>
<dbReference type="RefSeq" id="WP_168412549.1">
    <property type="nucleotide sequence ID" value="NZ_JAAXPW010000025.1"/>
</dbReference>
<dbReference type="Pfam" id="PF14693">
    <property type="entry name" value="Ribosomal_TL5_C"/>
    <property type="match status" value="1"/>
</dbReference>
<keyword evidence="2 5" id="KW-0694">RNA-binding</keyword>
<dbReference type="GO" id="GO:0006412">
    <property type="term" value="P:translation"/>
    <property type="evidence" value="ECO:0007669"/>
    <property type="project" value="UniProtKB-UniRule"/>
</dbReference>
<dbReference type="NCBIfam" id="NF004133">
    <property type="entry name" value="PRK05618.2-4"/>
    <property type="match status" value="1"/>
</dbReference>
<accession>A0A840Q3B4</accession>
<evidence type="ECO:0000256" key="3">
    <source>
        <dbReference type="ARBA" id="ARBA00022980"/>
    </source>
</evidence>
<dbReference type="InterPro" id="IPR020930">
    <property type="entry name" value="Ribosomal_uL5_bac-type"/>
</dbReference>
<dbReference type="InterPro" id="IPR011035">
    <property type="entry name" value="Ribosomal_bL25/Gln-tRNA_synth"/>
</dbReference>
<evidence type="ECO:0000313" key="9">
    <source>
        <dbReference type="EMBL" id="MBB5149506.1"/>
    </source>
</evidence>
<dbReference type="SUPFAM" id="SSF50715">
    <property type="entry name" value="Ribosomal protein L25-like"/>
    <property type="match status" value="1"/>
</dbReference>
<keyword evidence="3 5" id="KW-0689">Ribosomal protein</keyword>
<dbReference type="GO" id="GO:0008097">
    <property type="term" value="F:5S rRNA binding"/>
    <property type="evidence" value="ECO:0007669"/>
    <property type="project" value="InterPro"/>
</dbReference>
<comment type="subunit">
    <text evidence="5">Part of the 50S ribosomal subunit; part of the 5S rRNA/L5/L18/L25 subcomplex. Contacts the 5S rRNA. Binds to the 5S rRNA independently of L5 and L18.</text>
</comment>
<dbReference type="GO" id="GO:0022625">
    <property type="term" value="C:cytosolic large ribosomal subunit"/>
    <property type="evidence" value="ECO:0007669"/>
    <property type="project" value="TreeGrafter"/>
</dbReference>
<name>A0A840Q3B4_URETH</name>
<evidence type="ECO:0000313" key="10">
    <source>
        <dbReference type="Proteomes" id="UP000557217"/>
    </source>
</evidence>
<dbReference type="InterPro" id="IPR037121">
    <property type="entry name" value="Ribosomal_bL25_C"/>
</dbReference>
<evidence type="ECO:0000259" key="8">
    <source>
        <dbReference type="Pfam" id="PF14693"/>
    </source>
</evidence>
<dbReference type="EMBL" id="JACHGZ010000022">
    <property type="protein sequence ID" value="MBB5149506.1"/>
    <property type="molecule type" value="Genomic_DNA"/>
</dbReference>
<evidence type="ECO:0000256" key="4">
    <source>
        <dbReference type="ARBA" id="ARBA00023274"/>
    </source>
</evidence>
<comment type="similarity">
    <text evidence="5">Belongs to the bacterial ribosomal protein bL25 family. CTC subfamily.</text>
</comment>
<gene>
    <name evidence="5" type="primary">rplY</name>
    <name evidence="5" type="synonym">ctc</name>
    <name evidence="9" type="ORF">HNR36_001897</name>
</gene>
<dbReference type="CDD" id="cd00495">
    <property type="entry name" value="Ribosomal_L25_TL5_CTC"/>
    <property type="match status" value="1"/>
</dbReference>
<evidence type="ECO:0000259" key="7">
    <source>
        <dbReference type="Pfam" id="PF01386"/>
    </source>
</evidence>
<organism evidence="9 10">
    <name type="scientific">Ureibacillus thermosphaericus</name>
    <dbReference type="NCBI Taxonomy" id="51173"/>
    <lineage>
        <taxon>Bacteria</taxon>
        <taxon>Bacillati</taxon>
        <taxon>Bacillota</taxon>
        <taxon>Bacilli</taxon>
        <taxon>Bacillales</taxon>
        <taxon>Caryophanaceae</taxon>
        <taxon>Ureibacillus</taxon>
    </lineage>
</organism>
<keyword evidence="10" id="KW-1185">Reference proteome</keyword>
<dbReference type="NCBIfam" id="TIGR00731">
    <property type="entry name" value="bL25_bact_ctc"/>
    <property type="match status" value="1"/>
</dbReference>
<dbReference type="Gene3D" id="2.40.240.10">
    <property type="entry name" value="Ribosomal Protein L25, Chain P"/>
    <property type="match status" value="1"/>
</dbReference>
<dbReference type="Gene3D" id="2.170.120.20">
    <property type="entry name" value="Ribosomal protein L25, beta domain"/>
    <property type="match status" value="1"/>
</dbReference>
<evidence type="ECO:0000256" key="1">
    <source>
        <dbReference type="ARBA" id="ARBA00022730"/>
    </source>
</evidence>
<dbReference type="PANTHER" id="PTHR33284:SF1">
    <property type="entry name" value="RIBOSOMAL PROTEIN L25_GLN-TRNA SYNTHETASE, ANTI-CODON-BINDING DOMAIN-CONTAINING PROTEIN"/>
    <property type="match status" value="1"/>
</dbReference>
<comment type="function">
    <text evidence="5">This is one of the proteins that binds to the 5S RNA in the ribosome where it forms part of the central protuberance.</text>
</comment>